<sequence>MSDLPYTTDLLRLAAEAHGAGRLEPPCLSHTEANPVCGDRTTVDLHISSDNIEAMAHETMACVLTQASASILGQSLAGHSLADLKALREAVAAMLEGGPAPDGGFSAYRHLADVARHPARHRCVLLPIDAAIKAAQG</sequence>
<evidence type="ECO:0000259" key="1">
    <source>
        <dbReference type="Pfam" id="PF01592"/>
    </source>
</evidence>
<accession>A0ABP3PZU0</accession>
<proteinExistence type="predicted"/>
<keyword evidence="3" id="KW-1185">Reference proteome</keyword>
<evidence type="ECO:0000313" key="2">
    <source>
        <dbReference type="EMBL" id="GAA0579387.1"/>
    </source>
</evidence>
<protein>
    <submittedName>
        <fullName evidence="2">Iron-sulfur cluster assembly scaffold protein</fullName>
    </submittedName>
</protein>
<dbReference type="CDD" id="cd06664">
    <property type="entry name" value="IscU_like"/>
    <property type="match status" value="1"/>
</dbReference>
<gene>
    <name evidence="2" type="ORF">GCM10008942_30350</name>
</gene>
<reference evidence="3" key="1">
    <citation type="journal article" date="2019" name="Int. J. Syst. Evol. Microbiol.">
        <title>The Global Catalogue of Microorganisms (GCM) 10K type strain sequencing project: providing services to taxonomists for standard genome sequencing and annotation.</title>
        <authorList>
            <consortium name="The Broad Institute Genomics Platform"/>
            <consortium name="The Broad Institute Genome Sequencing Center for Infectious Disease"/>
            <person name="Wu L."/>
            <person name="Ma J."/>
        </authorList>
    </citation>
    <scope>NUCLEOTIDE SEQUENCE [LARGE SCALE GENOMIC DNA]</scope>
    <source>
        <strain evidence="3">JCM 15089</strain>
    </source>
</reference>
<comment type="caution">
    <text evidence="2">The sequence shown here is derived from an EMBL/GenBank/DDBJ whole genome shotgun (WGS) entry which is preliminary data.</text>
</comment>
<feature type="domain" description="NIF system FeS cluster assembly NifU N-terminal" evidence="1">
    <location>
        <begin position="16"/>
        <end position="100"/>
    </location>
</feature>
<dbReference type="Proteomes" id="UP001499951">
    <property type="component" value="Unassembled WGS sequence"/>
</dbReference>
<dbReference type="InterPro" id="IPR002871">
    <property type="entry name" value="NIF_FeS_clus_asmbl_NifU_N"/>
</dbReference>
<dbReference type="SUPFAM" id="SSF82649">
    <property type="entry name" value="SufE/NifU"/>
    <property type="match status" value="1"/>
</dbReference>
<dbReference type="EMBL" id="BAAADD010000008">
    <property type="protein sequence ID" value="GAA0579387.1"/>
    <property type="molecule type" value="Genomic_DNA"/>
</dbReference>
<dbReference type="RefSeq" id="WP_166936902.1">
    <property type="nucleotide sequence ID" value="NZ_BAAADD010000008.1"/>
</dbReference>
<evidence type="ECO:0000313" key="3">
    <source>
        <dbReference type="Proteomes" id="UP001499951"/>
    </source>
</evidence>
<dbReference type="Gene3D" id="3.90.1010.10">
    <property type="match status" value="1"/>
</dbReference>
<dbReference type="Pfam" id="PF01592">
    <property type="entry name" value="NifU_N"/>
    <property type="match status" value="1"/>
</dbReference>
<name>A0ABP3PZU0_9PROT</name>
<organism evidence="2 3">
    <name type="scientific">Rhizomicrobium electricum</name>
    <dbReference type="NCBI Taxonomy" id="480070"/>
    <lineage>
        <taxon>Bacteria</taxon>
        <taxon>Pseudomonadati</taxon>
        <taxon>Pseudomonadota</taxon>
        <taxon>Alphaproteobacteria</taxon>
        <taxon>Micropepsales</taxon>
        <taxon>Micropepsaceae</taxon>
        <taxon>Rhizomicrobium</taxon>
    </lineage>
</organism>